<reference evidence="1" key="1">
    <citation type="submission" date="2020-08" db="EMBL/GenBank/DDBJ databases">
        <title>Ramlibacter sp. GTP1 16S ribosomal RNA gene genome sequencing and assembly.</title>
        <authorList>
            <person name="Kang M."/>
        </authorList>
    </citation>
    <scope>NUCLEOTIDE SEQUENCE</scope>
    <source>
        <strain evidence="1">GTP1</strain>
    </source>
</reference>
<name>A0A923M9H8_9BURK</name>
<organism evidence="1 2">
    <name type="scientific">Ramlibacter albus</name>
    <dbReference type="NCBI Taxonomy" id="2079448"/>
    <lineage>
        <taxon>Bacteria</taxon>
        <taxon>Pseudomonadati</taxon>
        <taxon>Pseudomonadota</taxon>
        <taxon>Betaproteobacteria</taxon>
        <taxon>Burkholderiales</taxon>
        <taxon>Comamonadaceae</taxon>
        <taxon>Ramlibacter</taxon>
    </lineage>
</organism>
<gene>
    <name evidence="1" type="ORF">H8R02_12975</name>
</gene>
<sequence>MSAKLNLAASVAARLLNRARQEGSDYQALLTAYCLERFLFRVGASEKRNHFVLKGAMLLRLWSDQPYRATRDLDLLRRGPGEQEAVRQDILAILETPVGEDAVVFHGSAIQCESIRAEDEYAGIRVTLPAAVGNARIPLQIDIGVGDAVWPDPEDCSYPTLLDFPSPDVLVYPREAVIAEKLEAIVVLGERNSRIKDFFDLHYLATHFEFDRAVLGEAVRRTFSRRNTAIPAETPIGLTAAYWQNPSRQPQVRAFARRAGVDAPERPQEHFVQLLHDFLEPVLRDAQRQKTSKGTWATQGRWK</sequence>
<dbReference type="InterPro" id="IPR014942">
    <property type="entry name" value="AbiEii"/>
</dbReference>
<evidence type="ECO:0000313" key="2">
    <source>
        <dbReference type="Proteomes" id="UP000596827"/>
    </source>
</evidence>
<dbReference type="Proteomes" id="UP000596827">
    <property type="component" value="Unassembled WGS sequence"/>
</dbReference>
<comment type="caution">
    <text evidence="1">The sequence shown here is derived from an EMBL/GenBank/DDBJ whole genome shotgun (WGS) entry which is preliminary data.</text>
</comment>
<keyword evidence="2" id="KW-1185">Reference proteome</keyword>
<accession>A0A923M9H8</accession>
<dbReference type="Pfam" id="PF08843">
    <property type="entry name" value="AbiEii"/>
    <property type="match status" value="1"/>
</dbReference>
<dbReference type="EMBL" id="JACORU010000004">
    <property type="protein sequence ID" value="MBC5765373.1"/>
    <property type="molecule type" value="Genomic_DNA"/>
</dbReference>
<keyword evidence="1" id="KW-0808">Transferase</keyword>
<proteinExistence type="predicted"/>
<dbReference type="AlphaFoldDB" id="A0A923M9H8"/>
<dbReference type="GO" id="GO:0016740">
    <property type="term" value="F:transferase activity"/>
    <property type="evidence" value="ECO:0007669"/>
    <property type="project" value="UniProtKB-KW"/>
</dbReference>
<evidence type="ECO:0000313" key="1">
    <source>
        <dbReference type="EMBL" id="MBC5765373.1"/>
    </source>
</evidence>
<dbReference type="RefSeq" id="WP_187081848.1">
    <property type="nucleotide sequence ID" value="NZ_JACORU010000004.1"/>
</dbReference>
<protein>
    <submittedName>
        <fullName evidence="1">Nucleotidyl transferase AbiEii/AbiGii toxin family protein</fullName>
    </submittedName>
</protein>